<dbReference type="NCBIfam" id="TIGR01200">
    <property type="entry name" value="GLPGLI"/>
    <property type="match status" value="1"/>
</dbReference>
<gene>
    <name evidence="3" type="ORF">AM493_10070</name>
</gene>
<organism evidence="3 4">
    <name type="scientific">Flavobacterium akiainvivens</name>
    <dbReference type="NCBI Taxonomy" id="1202724"/>
    <lineage>
        <taxon>Bacteria</taxon>
        <taxon>Pseudomonadati</taxon>
        <taxon>Bacteroidota</taxon>
        <taxon>Flavobacteriia</taxon>
        <taxon>Flavobacteriales</taxon>
        <taxon>Flavobacteriaceae</taxon>
        <taxon>Flavobacterium</taxon>
    </lineage>
</organism>
<dbReference type="AlphaFoldDB" id="A0A0M9VI82"/>
<reference evidence="3 4" key="1">
    <citation type="submission" date="2015-08" db="EMBL/GenBank/DDBJ databases">
        <title>Whole genome sequence of Flavobacterium akiainvivens IK-1T, from decaying Wikstroemia oahuensis, an endemic Hawaiian shrub.</title>
        <authorList>
            <person name="Wan X."/>
            <person name="Hou S."/>
            <person name="Saito J."/>
            <person name="Donachie S."/>
        </authorList>
    </citation>
    <scope>NUCLEOTIDE SEQUENCE [LARGE SCALE GENOMIC DNA]</scope>
    <source>
        <strain evidence="3 4">IK-1</strain>
    </source>
</reference>
<feature type="signal peptide" evidence="2">
    <location>
        <begin position="1"/>
        <end position="18"/>
    </location>
</feature>
<protein>
    <recommendedName>
        <fullName evidence="5">GLPGLI family protein</fullName>
    </recommendedName>
</protein>
<accession>A0A0M9VI82</accession>
<feature type="chain" id="PRO_5005838975" description="GLPGLI family protein" evidence="2">
    <location>
        <begin position="19"/>
        <end position="277"/>
    </location>
</feature>
<sequence length="277" mass="30962">MKQLLCIAAGLFAVAATAQDFQGVAVYQSKTKMTITVSDDGPPMDDGLKEQLAKLSERTYTMVFNKTESVYEEEAKLDKSSLMVGGYNLSIAGGKLYKNLKDKAYLEEKDLMGKEFLIQDSLETHQWVLSNETKKIGDYTCYKATYNIPQVQQPVENEGEEKEKGLLDLLPEPKDVVVTAWYTPQIPVSHGPSDYWGLPGLILEINHRGTTLLCSKITLNPKDKTEIKKPKKGQKVTYAEYEAIMKKKFEEMNEMNRPAGNQSGNTKMGTTTIRIGG</sequence>
<evidence type="ECO:0000256" key="2">
    <source>
        <dbReference type="SAM" id="SignalP"/>
    </source>
</evidence>
<dbReference type="PATRIC" id="fig|1202724.3.peg.2089"/>
<dbReference type="Proteomes" id="UP000037755">
    <property type="component" value="Unassembled WGS sequence"/>
</dbReference>
<feature type="region of interest" description="Disordered" evidence="1">
    <location>
        <begin position="256"/>
        <end position="277"/>
    </location>
</feature>
<dbReference type="Pfam" id="PF09697">
    <property type="entry name" value="Porph_ging"/>
    <property type="match status" value="1"/>
</dbReference>
<evidence type="ECO:0000313" key="3">
    <source>
        <dbReference type="EMBL" id="KOS06339.1"/>
    </source>
</evidence>
<comment type="caution">
    <text evidence="3">The sequence shown here is derived from an EMBL/GenBank/DDBJ whole genome shotgun (WGS) entry which is preliminary data.</text>
</comment>
<evidence type="ECO:0000313" key="4">
    <source>
        <dbReference type="Proteomes" id="UP000037755"/>
    </source>
</evidence>
<feature type="compositionally biased region" description="Polar residues" evidence="1">
    <location>
        <begin position="259"/>
        <end position="277"/>
    </location>
</feature>
<keyword evidence="4" id="KW-1185">Reference proteome</keyword>
<proteinExistence type="predicted"/>
<evidence type="ECO:0000256" key="1">
    <source>
        <dbReference type="SAM" id="MobiDB-lite"/>
    </source>
</evidence>
<keyword evidence="2" id="KW-0732">Signal</keyword>
<dbReference type="InterPro" id="IPR005901">
    <property type="entry name" value="GLPGLI"/>
</dbReference>
<dbReference type="STRING" id="1202724.AM493_10070"/>
<dbReference type="OrthoDB" id="1068986at2"/>
<name>A0A0M9VI82_9FLAO</name>
<dbReference type="RefSeq" id="WP_054407842.1">
    <property type="nucleotide sequence ID" value="NZ_FOYA01000001.1"/>
</dbReference>
<dbReference type="EMBL" id="LIYD01000005">
    <property type="protein sequence ID" value="KOS06339.1"/>
    <property type="molecule type" value="Genomic_DNA"/>
</dbReference>
<evidence type="ECO:0008006" key="5">
    <source>
        <dbReference type="Google" id="ProtNLM"/>
    </source>
</evidence>